<gene>
    <name evidence="1" type="ORF">MNBD_CHLOROFLEXI01-4141</name>
</gene>
<accession>A0A3B0VQ85</accession>
<evidence type="ECO:0000313" key="1">
    <source>
        <dbReference type="EMBL" id="VAW39069.1"/>
    </source>
</evidence>
<proteinExistence type="predicted"/>
<organism evidence="1">
    <name type="scientific">hydrothermal vent metagenome</name>
    <dbReference type="NCBI Taxonomy" id="652676"/>
    <lineage>
        <taxon>unclassified sequences</taxon>
        <taxon>metagenomes</taxon>
        <taxon>ecological metagenomes</taxon>
    </lineage>
</organism>
<dbReference type="AlphaFoldDB" id="A0A3B0VQ85"/>
<dbReference type="EMBL" id="UOEU01000729">
    <property type="protein sequence ID" value="VAW39069.1"/>
    <property type="molecule type" value="Genomic_DNA"/>
</dbReference>
<protein>
    <submittedName>
        <fullName evidence="1">Uncharacterized protein</fullName>
    </submittedName>
</protein>
<name>A0A3B0VQ85_9ZZZZ</name>
<feature type="non-terminal residue" evidence="1">
    <location>
        <position position="24"/>
    </location>
</feature>
<reference evidence="1" key="1">
    <citation type="submission" date="2018-06" db="EMBL/GenBank/DDBJ databases">
        <authorList>
            <person name="Zhirakovskaya E."/>
        </authorList>
    </citation>
    <scope>NUCLEOTIDE SEQUENCE</scope>
</reference>
<sequence length="24" mass="2855">MIIDLTSRFLFLIAKSRWPISCED</sequence>